<keyword evidence="1" id="KW-1133">Transmembrane helix</keyword>
<evidence type="ECO:0000256" key="1">
    <source>
        <dbReference type="SAM" id="Phobius"/>
    </source>
</evidence>
<dbReference type="AlphaFoldDB" id="A0A838A7X0"/>
<name>A0A838A7X0_9PSEU</name>
<keyword evidence="1" id="KW-0472">Membrane</keyword>
<dbReference type="Pfam" id="PF24298">
    <property type="entry name" value="DUF7482"/>
    <property type="match status" value="1"/>
</dbReference>
<gene>
    <name evidence="3" type="ORF">H0B56_02660</name>
</gene>
<feature type="domain" description="DUF7482" evidence="2">
    <location>
        <begin position="59"/>
        <end position="193"/>
    </location>
</feature>
<proteinExistence type="predicted"/>
<keyword evidence="1" id="KW-0812">Transmembrane</keyword>
<evidence type="ECO:0000313" key="3">
    <source>
        <dbReference type="EMBL" id="MBA0124439.1"/>
    </source>
</evidence>
<accession>A0A838A7X0</accession>
<keyword evidence="4" id="KW-1185">Reference proteome</keyword>
<dbReference type="RefSeq" id="WP_180891302.1">
    <property type="nucleotide sequence ID" value="NZ_JACCKD010000001.1"/>
</dbReference>
<organism evidence="3 4">
    <name type="scientific">Haloechinothrix aidingensis</name>
    <dbReference type="NCBI Taxonomy" id="2752311"/>
    <lineage>
        <taxon>Bacteria</taxon>
        <taxon>Bacillati</taxon>
        <taxon>Actinomycetota</taxon>
        <taxon>Actinomycetes</taxon>
        <taxon>Pseudonocardiales</taxon>
        <taxon>Pseudonocardiaceae</taxon>
        <taxon>Haloechinothrix</taxon>
    </lineage>
</organism>
<reference evidence="3 4" key="1">
    <citation type="submission" date="2020-07" db="EMBL/GenBank/DDBJ databases">
        <title>Genome of Haloechinothrix sp.</title>
        <authorList>
            <person name="Tang S.-K."/>
            <person name="Yang L."/>
            <person name="Zhu W.-Y."/>
        </authorList>
    </citation>
    <scope>NUCLEOTIDE SEQUENCE [LARGE SCALE GENOMIC DNA]</scope>
    <source>
        <strain evidence="3 4">YIM 98757</strain>
    </source>
</reference>
<dbReference type="Proteomes" id="UP000582974">
    <property type="component" value="Unassembled WGS sequence"/>
</dbReference>
<comment type="caution">
    <text evidence="3">The sequence shown here is derived from an EMBL/GenBank/DDBJ whole genome shotgun (WGS) entry which is preliminary data.</text>
</comment>
<dbReference type="InterPro" id="IPR055905">
    <property type="entry name" value="DUF7482"/>
</dbReference>
<dbReference type="EMBL" id="JACCKD010000001">
    <property type="protein sequence ID" value="MBA0124439.1"/>
    <property type="molecule type" value="Genomic_DNA"/>
</dbReference>
<protein>
    <recommendedName>
        <fullName evidence="2">DUF7482 domain-containing protein</fullName>
    </recommendedName>
</protein>
<sequence>MTKGWIGVAVIIAVAVLGFGTWWVYGLGQEDMSTSDGGAGMDGMAGEAPRFPPVAAYYEGERVLFAHPESSDPEISELLTDMMGSPVTTVPELAEAPESALGPVYVFTNGVRPDGPRGPLEFQPDVFDTAPGDDGYTPLRRLVLLTWNEDGTSAGPRLLTSAGEVEDAIEAGELSAERTDVVINAPLLTWPAGRR</sequence>
<feature type="transmembrane region" description="Helical" evidence="1">
    <location>
        <begin position="6"/>
        <end position="25"/>
    </location>
</feature>
<evidence type="ECO:0000313" key="4">
    <source>
        <dbReference type="Proteomes" id="UP000582974"/>
    </source>
</evidence>
<evidence type="ECO:0000259" key="2">
    <source>
        <dbReference type="Pfam" id="PF24298"/>
    </source>
</evidence>